<feature type="coiled-coil region" evidence="1">
    <location>
        <begin position="189"/>
        <end position="230"/>
    </location>
</feature>
<dbReference type="Proteomes" id="UP001153712">
    <property type="component" value="Chromosome 13"/>
</dbReference>
<feature type="region of interest" description="Disordered" evidence="2">
    <location>
        <begin position="282"/>
        <end position="303"/>
    </location>
</feature>
<gene>
    <name evidence="3" type="ORF">PHYEVI_LOCUS3414</name>
</gene>
<dbReference type="InterPro" id="IPR033192">
    <property type="entry name" value="ODAD3"/>
</dbReference>
<evidence type="ECO:0000313" key="4">
    <source>
        <dbReference type="Proteomes" id="UP001153712"/>
    </source>
</evidence>
<dbReference type="GO" id="GO:0036158">
    <property type="term" value="P:outer dynein arm assembly"/>
    <property type="evidence" value="ECO:0007669"/>
    <property type="project" value="InterPro"/>
</dbReference>
<dbReference type="GO" id="GO:0036064">
    <property type="term" value="C:ciliary basal body"/>
    <property type="evidence" value="ECO:0007669"/>
    <property type="project" value="TreeGrafter"/>
</dbReference>
<keyword evidence="4" id="KW-1185">Reference proteome</keyword>
<dbReference type="OrthoDB" id="10255247at2759"/>
<keyword evidence="1" id="KW-0175">Coiled coil</keyword>
<dbReference type="PANTHER" id="PTHR46518">
    <property type="entry name" value="COILED-COIL DOMAIN-CONTAINING PROTEIN 151"/>
    <property type="match status" value="1"/>
</dbReference>
<dbReference type="PANTHER" id="PTHR46518:SF1">
    <property type="entry name" value="OUTER DYNEIN ARM-DOCKING COMPLEX SUBUNIT 3"/>
    <property type="match status" value="1"/>
</dbReference>
<dbReference type="AlphaFoldDB" id="A0A9N9XK46"/>
<protein>
    <submittedName>
        <fullName evidence="3">Uncharacterized protein</fullName>
    </submittedName>
</protein>
<organism evidence="3 4">
    <name type="scientific">Phyllotreta striolata</name>
    <name type="common">Striped flea beetle</name>
    <name type="synonym">Crioceris striolata</name>
    <dbReference type="NCBI Taxonomy" id="444603"/>
    <lineage>
        <taxon>Eukaryota</taxon>
        <taxon>Metazoa</taxon>
        <taxon>Ecdysozoa</taxon>
        <taxon>Arthropoda</taxon>
        <taxon>Hexapoda</taxon>
        <taxon>Insecta</taxon>
        <taxon>Pterygota</taxon>
        <taxon>Neoptera</taxon>
        <taxon>Endopterygota</taxon>
        <taxon>Coleoptera</taxon>
        <taxon>Polyphaga</taxon>
        <taxon>Cucujiformia</taxon>
        <taxon>Chrysomeloidea</taxon>
        <taxon>Chrysomelidae</taxon>
        <taxon>Galerucinae</taxon>
        <taxon>Alticini</taxon>
        <taxon>Phyllotreta</taxon>
    </lineage>
</organism>
<reference evidence="3" key="1">
    <citation type="submission" date="2022-01" db="EMBL/GenBank/DDBJ databases">
        <authorList>
            <person name="King R."/>
        </authorList>
    </citation>
    <scope>NUCLEOTIDE SEQUENCE</scope>
</reference>
<feature type="coiled-coil region" evidence="1">
    <location>
        <begin position="337"/>
        <end position="400"/>
    </location>
</feature>
<feature type="coiled-coil region" evidence="1">
    <location>
        <begin position="8"/>
        <end position="60"/>
    </location>
</feature>
<dbReference type="GO" id="GO:0003341">
    <property type="term" value="P:cilium movement"/>
    <property type="evidence" value="ECO:0007669"/>
    <property type="project" value="InterPro"/>
</dbReference>
<dbReference type="GO" id="GO:0097542">
    <property type="term" value="C:ciliary tip"/>
    <property type="evidence" value="ECO:0007669"/>
    <property type="project" value="TreeGrafter"/>
</dbReference>
<evidence type="ECO:0000313" key="3">
    <source>
        <dbReference type="EMBL" id="CAG9857003.1"/>
    </source>
</evidence>
<feature type="region of interest" description="Disordered" evidence="2">
    <location>
        <begin position="487"/>
        <end position="523"/>
    </location>
</feature>
<dbReference type="EMBL" id="OU900106">
    <property type="protein sequence ID" value="CAG9857003.1"/>
    <property type="molecule type" value="Genomic_DNA"/>
</dbReference>
<evidence type="ECO:0000256" key="2">
    <source>
        <dbReference type="SAM" id="MobiDB-lite"/>
    </source>
</evidence>
<name>A0A9N9XK46_PHYSR</name>
<sequence length="548" mass="63037">MRPKSGRTENHSEKLAELNKKILEVKKKIQLSEGQRKALFEECEAERKSNADEILKLKKETSELAVTLHEVTGTETKYIVKNKPIEAGAWANLMDKRPEEVLKMIDLQIIDKSKQIDLLRYRTKQRRKYLAELAVKYQKLLLKHDKNEAQEKIDEPVKKSTTRLQNHIHAVNVQIREALHVKQKYTDIRKTLKSDADNFEGNIAKMEETLDKQRVDIEKLQTVMNEASQMKNAARSVLLKEERSANEAAQTREQELIEGRRLVNERKAELEMLEKKIFQGGKLPIRPEPEGAEEAPEEEKCPTPPHPFEVISQAFEVLKKATGGTSTEEVFERFTTQKEAEEKLMHLRTKAEGEKKLLEKRLENLHKKLDSFRYAEAKDAERKTGEMDQLQIEIDRHAEESRKSVDRRTKTDEAVESLSANLRNLYLCINPLAVPDSEALDVVEKIKFDVVEIFRKIGSEAELKRGDTNVDKEDVVDPSDEKWLPAPYAGLVRRTPLPQTGSPAPPPPPGSDDEEEVPSRGYLKRQAQLVVDAKYRRKNVRLQVARRN</sequence>
<proteinExistence type="predicted"/>
<dbReference type="GO" id="GO:0035253">
    <property type="term" value="C:ciliary rootlet"/>
    <property type="evidence" value="ECO:0007669"/>
    <property type="project" value="TreeGrafter"/>
</dbReference>
<accession>A0A9N9XK46</accession>
<evidence type="ECO:0000256" key="1">
    <source>
        <dbReference type="SAM" id="Coils"/>
    </source>
</evidence>